<protein>
    <submittedName>
        <fullName evidence="7">Glycerate dehydrogenase</fullName>
    </submittedName>
</protein>
<comment type="similarity">
    <text evidence="1 4">Belongs to the D-isomer specific 2-hydroxyacid dehydrogenase family.</text>
</comment>
<evidence type="ECO:0000313" key="8">
    <source>
        <dbReference type="Proteomes" id="UP000294682"/>
    </source>
</evidence>
<dbReference type="Proteomes" id="UP000294682">
    <property type="component" value="Unassembled WGS sequence"/>
</dbReference>
<dbReference type="GO" id="GO:0051287">
    <property type="term" value="F:NAD binding"/>
    <property type="evidence" value="ECO:0007669"/>
    <property type="project" value="InterPro"/>
</dbReference>
<gene>
    <name evidence="7" type="ORF">EDD78_11059</name>
</gene>
<evidence type="ECO:0000256" key="2">
    <source>
        <dbReference type="ARBA" id="ARBA00023002"/>
    </source>
</evidence>
<feature type="domain" description="D-isomer specific 2-hydroxyacid dehydrogenase NAD-binding" evidence="6">
    <location>
        <begin position="107"/>
        <end position="287"/>
    </location>
</feature>
<keyword evidence="8" id="KW-1185">Reference proteome</keyword>
<dbReference type="Pfam" id="PF00389">
    <property type="entry name" value="2-Hacid_dh"/>
    <property type="match status" value="1"/>
</dbReference>
<keyword evidence="3" id="KW-0520">NAD</keyword>
<dbReference type="SUPFAM" id="SSF51735">
    <property type="entry name" value="NAD(P)-binding Rossmann-fold domains"/>
    <property type="match status" value="1"/>
</dbReference>
<dbReference type="InterPro" id="IPR029753">
    <property type="entry name" value="D-isomer_DH_CS"/>
</dbReference>
<dbReference type="CDD" id="cd12162">
    <property type="entry name" value="2-Hacid_dh_4"/>
    <property type="match status" value="1"/>
</dbReference>
<dbReference type="PROSITE" id="PS00671">
    <property type="entry name" value="D_2_HYDROXYACID_DH_3"/>
    <property type="match status" value="1"/>
</dbReference>
<dbReference type="InterPro" id="IPR050418">
    <property type="entry name" value="D-iso_2-hydroxyacid_DH_PdxB"/>
</dbReference>
<dbReference type="InterPro" id="IPR006140">
    <property type="entry name" value="D-isomer_DH_NAD-bd"/>
</dbReference>
<dbReference type="Pfam" id="PF02826">
    <property type="entry name" value="2-Hacid_dh_C"/>
    <property type="match status" value="1"/>
</dbReference>
<dbReference type="GO" id="GO:0016616">
    <property type="term" value="F:oxidoreductase activity, acting on the CH-OH group of donors, NAD or NADP as acceptor"/>
    <property type="evidence" value="ECO:0007669"/>
    <property type="project" value="InterPro"/>
</dbReference>
<dbReference type="PANTHER" id="PTHR43761:SF1">
    <property type="entry name" value="D-ISOMER SPECIFIC 2-HYDROXYACID DEHYDROGENASE CATALYTIC DOMAIN-CONTAINING PROTEIN-RELATED"/>
    <property type="match status" value="1"/>
</dbReference>
<dbReference type="EMBL" id="SLUK01000010">
    <property type="protein sequence ID" value="TCL42433.1"/>
    <property type="molecule type" value="Genomic_DNA"/>
</dbReference>
<name>A0A9X8Y7K6_9FIRM</name>
<comment type="caution">
    <text evidence="7">The sequence shown here is derived from an EMBL/GenBank/DDBJ whole genome shotgun (WGS) entry which is preliminary data.</text>
</comment>
<dbReference type="PANTHER" id="PTHR43761">
    <property type="entry name" value="D-ISOMER SPECIFIC 2-HYDROXYACID DEHYDROGENASE FAMILY PROTEIN (AFU_ORTHOLOGUE AFUA_1G13630)"/>
    <property type="match status" value="1"/>
</dbReference>
<dbReference type="PROSITE" id="PS00670">
    <property type="entry name" value="D_2_HYDROXYACID_DH_2"/>
    <property type="match status" value="1"/>
</dbReference>
<dbReference type="AlphaFoldDB" id="A0A9X8Y7K6"/>
<dbReference type="SUPFAM" id="SSF52283">
    <property type="entry name" value="Formate/glycerate dehydrogenase catalytic domain-like"/>
    <property type="match status" value="1"/>
</dbReference>
<evidence type="ECO:0000313" key="7">
    <source>
        <dbReference type="EMBL" id="TCL42433.1"/>
    </source>
</evidence>
<accession>A0A9X8Y7K6</accession>
<evidence type="ECO:0000259" key="5">
    <source>
        <dbReference type="Pfam" id="PF00389"/>
    </source>
</evidence>
<evidence type="ECO:0000259" key="6">
    <source>
        <dbReference type="Pfam" id="PF02826"/>
    </source>
</evidence>
<dbReference type="RefSeq" id="WP_132084969.1">
    <property type="nucleotide sequence ID" value="NZ_SLUK01000010.1"/>
</dbReference>
<dbReference type="Gene3D" id="3.40.50.720">
    <property type="entry name" value="NAD(P)-binding Rossmann-like Domain"/>
    <property type="match status" value="2"/>
</dbReference>
<evidence type="ECO:0000256" key="3">
    <source>
        <dbReference type="ARBA" id="ARBA00023027"/>
    </source>
</evidence>
<sequence>MKIVILDEYLVCRGNLDFEALRQFGEVVSYPATARGEAAERIGDAEAVFLNRVVIDREVLSRCPNLRFIGITATGYNMIDLEAAGEFGVTVCNVPAYSTEAVAQLTFALLLEIACGVSTLSAHVHAGNWRSPLDPFVAEHRSFELCGKTMGIVGMGDIGYRVAQLANAFGMDVLGYRRHPDRSLERENLHFCDLDDLLERSDVVSVHCPLTSETRGLIGERELARMKDGAVLLNTSRGPVLNEAAVAAALDSGKLYAAGLDVLSSEPPKEDNPLARHPRCVVTPHVAWTPRETRARLIGVCVENLRCFLEGRPQNVVNQKA</sequence>
<organism evidence="7 8">
    <name type="scientific">Harryflintia acetispora</name>
    <dbReference type="NCBI Taxonomy" id="1849041"/>
    <lineage>
        <taxon>Bacteria</taxon>
        <taxon>Bacillati</taxon>
        <taxon>Bacillota</taxon>
        <taxon>Clostridia</taxon>
        <taxon>Eubacteriales</taxon>
        <taxon>Oscillospiraceae</taxon>
        <taxon>Harryflintia</taxon>
    </lineage>
</organism>
<dbReference type="InterPro" id="IPR036291">
    <property type="entry name" value="NAD(P)-bd_dom_sf"/>
</dbReference>
<feature type="domain" description="D-isomer specific 2-hydroxyacid dehydrogenase catalytic" evidence="5">
    <location>
        <begin position="19"/>
        <end position="318"/>
    </location>
</feature>
<keyword evidence="2 4" id="KW-0560">Oxidoreductase</keyword>
<dbReference type="InterPro" id="IPR006139">
    <property type="entry name" value="D-isomer_2_OHA_DH_cat_dom"/>
</dbReference>
<evidence type="ECO:0000256" key="4">
    <source>
        <dbReference type="RuleBase" id="RU003719"/>
    </source>
</evidence>
<proteinExistence type="inferred from homology"/>
<evidence type="ECO:0000256" key="1">
    <source>
        <dbReference type="ARBA" id="ARBA00005854"/>
    </source>
</evidence>
<reference evidence="7 8" key="1">
    <citation type="submission" date="2019-03" db="EMBL/GenBank/DDBJ databases">
        <title>Genomic Encyclopedia of Type Strains, Phase IV (KMG-IV): sequencing the most valuable type-strain genomes for metagenomic binning, comparative biology and taxonomic classification.</title>
        <authorList>
            <person name="Goeker M."/>
        </authorList>
    </citation>
    <scope>NUCLEOTIDE SEQUENCE [LARGE SCALE GENOMIC DNA]</scope>
    <source>
        <strain evidence="7 8">DSM 100433</strain>
    </source>
</reference>
<dbReference type="FunFam" id="3.40.50.720:FF:000203">
    <property type="entry name" value="D-3-phosphoglycerate dehydrogenase (SerA)"/>
    <property type="match status" value="1"/>
</dbReference>